<dbReference type="Pfam" id="PF10604">
    <property type="entry name" value="Polyketide_cyc2"/>
    <property type="match status" value="1"/>
</dbReference>
<dbReference type="SUPFAM" id="SSF55961">
    <property type="entry name" value="Bet v1-like"/>
    <property type="match status" value="1"/>
</dbReference>
<keyword evidence="3" id="KW-1185">Reference proteome</keyword>
<comment type="caution">
    <text evidence="2">The sequence shown here is derived from an EMBL/GenBank/DDBJ whole genome shotgun (WGS) entry which is preliminary data.</text>
</comment>
<dbReference type="Gene3D" id="3.30.530.20">
    <property type="match status" value="1"/>
</dbReference>
<dbReference type="InterPro" id="IPR019587">
    <property type="entry name" value="Polyketide_cyclase/dehydratase"/>
</dbReference>
<evidence type="ECO:0000313" key="3">
    <source>
        <dbReference type="Proteomes" id="UP000034947"/>
    </source>
</evidence>
<gene>
    <name evidence="2" type="ORF">AOCH_000036</name>
</gene>
<dbReference type="InterPro" id="IPR023393">
    <property type="entry name" value="START-like_dom_sf"/>
</dbReference>
<dbReference type="CDD" id="cd07822">
    <property type="entry name" value="SRPBCC_4"/>
    <property type="match status" value="1"/>
</dbReference>
<evidence type="ECO:0008006" key="4">
    <source>
        <dbReference type="Google" id="ProtNLM"/>
    </source>
</evidence>
<name>A0A0F8UMJ0_9EURO</name>
<reference evidence="2 3" key="1">
    <citation type="submission" date="2015-02" db="EMBL/GenBank/DDBJ databases">
        <title>Draft Genome Sequences of Two Closely-Related Aflatoxigenic Aspergillus Species Obtained from the Cote d'Ivoire.</title>
        <authorList>
            <person name="Moore G.G."/>
            <person name="Beltz S.B."/>
            <person name="Mack B.M."/>
        </authorList>
    </citation>
    <scope>NUCLEOTIDE SEQUENCE [LARGE SCALE GENOMIC DNA]</scope>
    <source>
        <strain evidence="2 3">SRRC1432</strain>
    </source>
</reference>
<protein>
    <recommendedName>
        <fullName evidence="4">Coenzyme Q-binding protein COQ10 START domain-containing protein</fullName>
    </recommendedName>
</protein>
<feature type="region of interest" description="Disordered" evidence="1">
    <location>
        <begin position="58"/>
        <end position="87"/>
    </location>
</feature>
<dbReference type="EMBL" id="JYKN01003537">
    <property type="protein sequence ID" value="KKK12091.1"/>
    <property type="molecule type" value="Genomic_DNA"/>
</dbReference>
<accession>A0A0F8UMJ0</accession>
<evidence type="ECO:0000313" key="2">
    <source>
        <dbReference type="EMBL" id="KKK12091.1"/>
    </source>
</evidence>
<organism evidence="2 3">
    <name type="scientific">Aspergillus ochraceoroseus</name>
    <dbReference type="NCBI Taxonomy" id="138278"/>
    <lineage>
        <taxon>Eukaryota</taxon>
        <taxon>Fungi</taxon>
        <taxon>Dikarya</taxon>
        <taxon>Ascomycota</taxon>
        <taxon>Pezizomycotina</taxon>
        <taxon>Eurotiomycetes</taxon>
        <taxon>Eurotiomycetidae</taxon>
        <taxon>Eurotiales</taxon>
        <taxon>Aspergillaceae</taxon>
        <taxon>Aspergillus</taxon>
        <taxon>Aspergillus subgen. Nidulantes</taxon>
    </lineage>
</organism>
<sequence>MDGTTMEQPATPTIQPGDAVLQLQSSVLIDAPIAAVWNALTDTSTWAKWNQFVPRVTMRAQQPDSPSLPSVSSDQQQQQQQPLSPVLRQGSHATFHVRMNAASPGPQREATVHLTVTECSPPDLLATTTTTTNPRARIVWVNDAPAQGFLMSSLLTAERVHELSVVDVAVGGEGEGGKVKQMTRVRNWENQTGYLAYVVRWMYGRVLREDFEIWVQGLKEYVELV</sequence>
<evidence type="ECO:0000256" key="1">
    <source>
        <dbReference type="SAM" id="MobiDB-lite"/>
    </source>
</evidence>
<dbReference type="VEuPathDB" id="FungiDB:P175DRAFT_0504804"/>
<feature type="compositionally biased region" description="Low complexity" evidence="1">
    <location>
        <begin position="61"/>
        <end position="86"/>
    </location>
</feature>
<proteinExistence type="predicted"/>
<dbReference type="AlphaFoldDB" id="A0A0F8UMJ0"/>
<dbReference type="OrthoDB" id="509124at2759"/>
<dbReference type="Proteomes" id="UP000034947">
    <property type="component" value="Unassembled WGS sequence"/>
</dbReference>